<dbReference type="EMBL" id="JBHTJG010000005">
    <property type="protein sequence ID" value="MFD0947149.1"/>
    <property type="molecule type" value="Genomic_DNA"/>
</dbReference>
<reference evidence="2" key="1">
    <citation type="journal article" date="2019" name="Int. J. Syst. Evol. Microbiol.">
        <title>The Global Catalogue of Microorganisms (GCM) 10K type strain sequencing project: providing services to taxonomists for standard genome sequencing and annotation.</title>
        <authorList>
            <consortium name="The Broad Institute Genomics Platform"/>
            <consortium name="The Broad Institute Genome Sequencing Center for Infectious Disease"/>
            <person name="Wu L."/>
            <person name="Ma J."/>
        </authorList>
    </citation>
    <scope>NUCLEOTIDE SEQUENCE [LARGE SCALE GENOMIC DNA]</scope>
    <source>
        <strain evidence="2">CCUG 62982</strain>
    </source>
</reference>
<sequence length="85" mass="9553">MRFKTSQLKEFISFLSQQLDVDISNIKGLVFAKDADFTYCGENYVVVSGHLGTCHVVAEGDDARISLLRGLYGDAIDEKIHEIHY</sequence>
<protein>
    <submittedName>
        <fullName evidence="1">Uncharacterized protein</fullName>
    </submittedName>
</protein>
<gene>
    <name evidence="1" type="ORF">ACFQ1E_12435</name>
</gene>
<keyword evidence="2" id="KW-1185">Reference proteome</keyword>
<organism evidence="1 2">
    <name type="scientific">Sphingomonas canadensis</name>
    <dbReference type="NCBI Taxonomy" id="1219257"/>
    <lineage>
        <taxon>Bacteria</taxon>
        <taxon>Pseudomonadati</taxon>
        <taxon>Pseudomonadota</taxon>
        <taxon>Alphaproteobacteria</taxon>
        <taxon>Sphingomonadales</taxon>
        <taxon>Sphingomonadaceae</taxon>
        <taxon>Sphingomonas</taxon>
    </lineage>
</organism>
<comment type="caution">
    <text evidence="1">The sequence shown here is derived from an EMBL/GenBank/DDBJ whole genome shotgun (WGS) entry which is preliminary data.</text>
</comment>
<proteinExistence type="predicted"/>
<accession>A0ABW3H788</accession>
<dbReference type="Proteomes" id="UP001596977">
    <property type="component" value="Unassembled WGS sequence"/>
</dbReference>
<name>A0ABW3H788_9SPHN</name>
<evidence type="ECO:0000313" key="1">
    <source>
        <dbReference type="EMBL" id="MFD0947149.1"/>
    </source>
</evidence>
<evidence type="ECO:0000313" key="2">
    <source>
        <dbReference type="Proteomes" id="UP001596977"/>
    </source>
</evidence>